<dbReference type="AlphaFoldDB" id="A0A2K3LHD6"/>
<keyword evidence="1" id="KW-0503">Monooxygenase</keyword>
<gene>
    <name evidence="1" type="ORF">L195_g033921</name>
</gene>
<proteinExistence type="predicted"/>
<dbReference type="EMBL" id="ASHM01033220">
    <property type="protein sequence ID" value="PNX77948.1"/>
    <property type="molecule type" value="Genomic_DNA"/>
</dbReference>
<dbReference type="Pfam" id="PF13450">
    <property type="entry name" value="NAD_binding_8"/>
    <property type="match status" value="1"/>
</dbReference>
<reference evidence="1 2" key="1">
    <citation type="journal article" date="2014" name="Am. J. Bot.">
        <title>Genome assembly and annotation for red clover (Trifolium pratense; Fabaceae).</title>
        <authorList>
            <person name="Istvanek J."/>
            <person name="Jaros M."/>
            <person name="Krenek A."/>
            <person name="Repkova J."/>
        </authorList>
    </citation>
    <scope>NUCLEOTIDE SEQUENCE [LARGE SCALE GENOMIC DNA]</scope>
    <source>
        <strain evidence="2">cv. Tatra</strain>
        <tissue evidence="1">Young leaves</tissue>
    </source>
</reference>
<dbReference type="GO" id="GO:0004497">
    <property type="term" value="F:monooxygenase activity"/>
    <property type="evidence" value="ECO:0007669"/>
    <property type="project" value="UniProtKB-KW"/>
</dbReference>
<dbReference type="SUPFAM" id="SSF51905">
    <property type="entry name" value="FAD/NAD(P)-binding domain"/>
    <property type="match status" value="1"/>
</dbReference>
<keyword evidence="1" id="KW-0560">Oxidoreductase</keyword>
<dbReference type="STRING" id="57577.A0A2K3LHD6"/>
<reference evidence="1 2" key="2">
    <citation type="journal article" date="2017" name="Front. Plant Sci.">
        <title>Gene Classification and Mining of Molecular Markers Useful in Red Clover (Trifolium pratense) Breeding.</title>
        <authorList>
            <person name="Istvanek J."/>
            <person name="Dluhosova J."/>
            <person name="Dluhos P."/>
            <person name="Patkova L."/>
            <person name="Nedelnik J."/>
            <person name="Repkova J."/>
        </authorList>
    </citation>
    <scope>NUCLEOTIDE SEQUENCE [LARGE SCALE GENOMIC DNA]</scope>
    <source>
        <strain evidence="2">cv. Tatra</strain>
        <tissue evidence="1">Young leaves</tissue>
    </source>
</reference>
<organism evidence="1 2">
    <name type="scientific">Trifolium pratense</name>
    <name type="common">Red clover</name>
    <dbReference type="NCBI Taxonomy" id="57577"/>
    <lineage>
        <taxon>Eukaryota</taxon>
        <taxon>Viridiplantae</taxon>
        <taxon>Streptophyta</taxon>
        <taxon>Embryophyta</taxon>
        <taxon>Tracheophyta</taxon>
        <taxon>Spermatophyta</taxon>
        <taxon>Magnoliopsida</taxon>
        <taxon>eudicotyledons</taxon>
        <taxon>Gunneridae</taxon>
        <taxon>Pentapetalae</taxon>
        <taxon>rosids</taxon>
        <taxon>fabids</taxon>
        <taxon>Fabales</taxon>
        <taxon>Fabaceae</taxon>
        <taxon>Papilionoideae</taxon>
        <taxon>50 kb inversion clade</taxon>
        <taxon>NPAAA clade</taxon>
        <taxon>Hologalegina</taxon>
        <taxon>IRL clade</taxon>
        <taxon>Trifolieae</taxon>
        <taxon>Trifolium</taxon>
    </lineage>
</organism>
<evidence type="ECO:0000313" key="2">
    <source>
        <dbReference type="Proteomes" id="UP000236291"/>
    </source>
</evidence>
<sequence length="65" mass="7161">MSTATPLLTPRHVAVIGDGAGGLVAAHELRRQVVIFEHRHRVGGSWVYTAEVEFDPLCLDPKRRA</sequence>
<accession>A0A2K3LHD6</accession>
<evidence type="ECO:0000313" key="1">
    <source>
        <dbReference type="EMBL" id="PNX77948.1"/>
    </source>
</evidence>
<dbReference type="Proteomes" id="UP000236291">
    <property type="component" value="Unassembled WGS sequence"/>
</dbReference>
<dbReference type="Gene3D" id="3.50.50.60">
    <property type="entry name" value="FAD/NAD(P)-binding domain"/>
    <property type="match status" value="1"/>
</dbReference>
<protein>
    <submittedName>
        <fullName evidence="1">Flavin-containing monooxygenase FMO GS-OX-like protein 3-like protein</fullName>
    </submittedName>
</protein>
<comment type="caution">
    <text evidence="1">The sequence shown here is derived from an EMBL/GenBank/DDBJ whole genome shotgun (WGS) entry which is preliminary data.</text>
</comment>
<dbReference type="InterPro" id="IPR036188">
    <property type="entry name" value="FAD/NAD-bd_sf"/>
</dbReference>
<name>A0A2K3LHD6_TRIPR</name>